<name>A0A1X0S8W1_RHIZD</name>
<accession>A0A1X0S8W1</accession>
<proteinExistence type="predicted"/>
<reference evidence="1 2" key="1">
    <citation type="journal article" date="2016" name="Proc. Natl. Acad. Sci. U.S.A.">
        <title>Lipid metabolic changes in an early divergent fungus govern the establishment of a mutualistic symbiosis with endobacteria.</title>
        <authorList>
            <person name="Lastovetsky O.A."/>
            <person name="Gaspar M.L."/>
            <person name="Mondo S.J."/>
            <person name="LaButti K.M."/>
            <person name="Sandor L."/>
            <person name="Grigoriev I.V."/>
            <person name="Henry S.A."/>
            <person name="Pawlowska T.E."/>
        </authorList>
    </citation>
    <scope>NUCLEOTIDE SEQUENCE [LARGE SCALE GENOMIC DNA]</scope>
    <source>
        <strain evidence="1 2">ATCC 11559</strain>
    </source>
</reference>
<dbReference type="Proteomes" id="UP000242381">
    <property type="component" value="Unassembled WGS sequence"/>
</dbReference>
<dbReference type="EMBL" id="KV921290">
    <property type="protein sequence ID" value="ORE20715.1"/>
    <property type="molecule type" value="Genomic_DNA"/>
</dbReference>
<gene>
    <name evidence="1" type="ORF">BCV71DRAFT_162099</name>
</gene>
<dbReference type="OMA" id="KETRDHR"/>
<protein>
    <submittedName>
        <fullName evidence="1">Uncharacterized protein</fullName>
    </submittedName>
</protein>
<evidence type="ECO:0000313" key="1">
    <source>
        <dbReference type="EMBL" id="ORE20715.1"/>
    </source>
</evidence>
<evidence type="ECO:0000313" key="2">
    <source>
        <dbReference type="Proteomes" id="UP000242381"/>
    </source>
</evidence>
<sequence length="71" mass="8245">MAAFLRPSDLRRVDLQSADINDSFQLTSQVDSPKETRDHRCIIKPFTIFPNQDRSLCPIREFIALKERPSL</sequence>
<dbReference type="AlphaFoldDB" id="A0A1X0S8W1"/>
<organism evidence="1 2">
    <name type="scientific">Rhizopus microsporus</name>
    <dbReference type="NCBI Taxonomy" id="58291"/>
    <lineage>
        <taxon>Eukaryota</taxon>
        <taxon>Fungi</taxon>
        <taxon>Fungi incertae sedis</taxon>
        <taxon>Mucoromycota</taxon>
        <taxon>Mucoromycotina</taxon>
        <taxon>Mucoromycetes</taxon>
        <taxon>Mucorales</taxon>
        <taxon>Mucorineae</taxon>
        <taxon>Rhizopodaceae</taxon>
        <taxon>Rhizopus</taxon>
    </lineage>
</organism>
<feature type="non-terminal residue" evidence="1">
    <location>
        <position position="71"/>
    </location>
</feature>